<dbReference type="InterPro" id="IPR002935">
    <property type="entry name" value="SAM_O-MeTrfase"/>
</dbReference>
<keyword evidence="2 4" id="KW-0808">Transferase</keyword>
<dbReference type="SUPFAM" id="SSF53335">
    <property type="entry name" value="S-adenosyl-L-methionine-dependent methyltransferases"/>
    <property type="match status" value="1"/>
</dbReference>
<dbReference type="PANTHER" id="PTHR10509:SF14">
    <property type="entry name" value="CAFFEOYL-COA O-METHYLTRANSFERASE 3-RELATED"/>
    <property type="match status" value="1"/>
</dbReference>
<dbReference type="PROSITE" id="PS51682">
    <property type="entry name" value="SAM_OMT_I"/>
    <property type="match status" value="1"/>
</dbReference>
<dbReference type="GO" id="GO:0032259">
    <property type="term" value="P:methylation"/>
    <property type="evidence" value="ECO:0007669"/>
    <property type="project" value="UniProtKB-KW"/>
</dbReference>
<organism evidence="4 5">
    <name type="scientific">Paenibacillus pinisoli</name>
    <dbReference type="NCBI Taxonomy" id="1276110"/>
    <lineage>
        <taxon>Bacteria</taxon>
        <taxon>Bacillati</taxon>
        <taxon>Bacillota</taxon>
        <taxon>Bacilli</taxon>
        <taxon>Bacillales</taxon>
        <taxon>Paenibacillaceae</taxon>
        <taxon>Paenibacillus</taxon>
    </lineage>
</organism>
<evidence type="ECO:0000256" key="2">
    <source>
        <dbReference type="ARBA" id="ARBA00022679"/>
    </source>
</evidence>
<keyword evidence="1 4" id="KW-0489">Methyltransferase</keyword>
<evidence type="ECO:0000256" key="1">
    <source>
        <dbReference type="ARBA" id="ARBA00022603"/>
    </source>
</evidence>
<dbReference type="InterPro" id="IPR050362">
    <property type="entry name" value="Cation-dep_OMT"/>
</dbReference>
<dbReference type="PANTHER" id="PTHR10509">
    <property type="entry name" value="O-METHYLTRANSFERASE-RELATED"/>
    <property type="match status" value="1"/>
</dbReference>
<comment type="caution">
    <text evidence="4">The sequence shown here is derived from an EMBL/GenBank/DDBJ whole genome shotgun (WGS) entry which is preliminary data.</text>
</comment>
<dbReference type="Proteomes" id="UP000267798">
    <property type="component" value="Unassembled WGS sequence"/>
</dbReference>
<dbReference type="Pfam" id="PF01596">
    <property type="entry name" value="Methyltransf_3"/>
    <property type="match status" value="1"/>
</dbReference>
<name>A0A3A6PAH4_9BACL</name>
<gene>
    <name evidence="4" type="ORF">D3P09_18710</name>
</gene>
<dbReference type="InterPro" id="IPR029063">
    <property type="entry name" value="SAM-dependent_MTases_sf"/>
</dbReference>
<dbReference type="GO" id="GO:0008757">
    <property type="term" value="F:S-adenosylmethionine-dependent methyltransferase activity"/>
    <property type="evidence" value="ECO:0007669"/>
    <property type="project" value="TreeGrafter"/>
</dbReference>
<dbReference type="Gene3D" id="3.40.50.150">
    <property type="entry name" value="Vaccinia Virus protein VP39"/>
    <property type="match status" value="1"/>
</dbReference>
<accession>A0A3A6PAH4</accession>
<evidence type="ECO:0000313" key="4">
    <source>
        <dbReference type="EMBL" id="RJX38102.1"/>
    </source>
</evidence>
<evidence type="ECO:0000256" key="3">
    <source>
        <dbReference type="ARBA" id="ARBA00022691"/>
    </source>
</evidence>
<dbReference type="EMBL" id="QXQB01000004">
    <property type="protein sequence ID" value="RJX38102.1"/>
    <property type="molecule type" value="Genomic_DNA"/>
</dbReference>
<dbReference type="RefSeq" id="WP_120112921.1">
    <property type="nucleotide sequence ID" value="NZ_QXQB01000004.1"/>
</dbReference>
<sequence length="224" mass="24027">MSNQQELWTRVDGYVEEKLIPADAALAAALEANREAGLPPIDVSPAQGKLLQLLARIQGAKRILEIGTLGGYSTIWLAGALPAGGKLVTLEYEPLHARVAEQNIERAGFGDVVEIRVGLALDQLEALAEEGAEPFDLIFIDADKPNNPHYLDWALRLSRPGTVIIGDNVVRNGAVIDGQDEDARVIGTRQFFDKLASAPRVACTAIQTVGSKGYDGFMIGIVEA</sequence>
<reference evidence="4 5" key="1">
    <citation type="submission" date="2018-09" db="EMBL/GenBank/DDBJ databases">
        <title>Paenibacillus aracenensis nov. sp. isolated from a cave in southern Spain.</title>
        <authorList>
            <person name="Jurado V."/>
            <person name="Gutierrez-Patricio S."/>
            <person name="Gonzalez-Pimentel J.L."/>
            <person name="Miller A.Z."/>
            <person name="Laiz L."/>
            <person name="Saiz-Jimenez C."/>
        </authorList>
    </citation>
    <scope>NUCLEOTIDE SEQUENCE [LARGE SCALE GENOMIC DNA]</scope>
    <source>
        <strain evidence="4 5">JCM 19203</strain>
    </source>
</reference>
<dbReference type="CDD" id="cd02440">
    <property type="entry name" value="AdoMet_MTases"/>
    <property type="match status" value="1"/>
</dbReference>
<keyword evidence="5" id="KW-1185">Reference proteome</keyword>
<proteinExistence type="predicted"/>
<protein>
    <submittedName>
        <fullName evidence="4">O-methyltransferase</fullName>
    </submittedName>
</protein>
<keyword evidence="3" id="KW-0949">S-adenosyl-L-methionine</keyword>
<evidence type="ECO:0000313" key="5">
    <source>
        <dbReference type="Proteomes" id="UP000267798"/>
    </source>
</evidence>
<dbReference type="AlphaFoldDB" id="A0A3A6PAH4"/>
<dbReference type="OrthoDB" id="9799672at2"/>
<dbReference type="GO" id="GO:0008171">
    <property type="term" value="F:O-methyltransferase activity"/>
    <property type="evidence" value="ECO:0007669"/>
    <property type="project" value="InterPro"/>
</dbReference>